<dbReference type="InterPro" id="IPR013978">
    <property type="entry name" value="MEKHLA"/>
</dbReference>
<proteinExistence type="predicted"/>
<dbReference type="RefSeq" id="WP_085471897.1">
    <property type="nucleotide sequence ID" value="NZ_FXAU01000001.1"/>
</dbReference>
<dbReference type="OrthoDB" id="9794448at2"/>
<dbReference type="AlphaFoldDB" id="A0A1X7INC8"/>
<dbReference type="InterPro" id="IPR035965">
    <property type="entry name" value="PAS-like_dom_sf"/>
</dbReference>
<dbReference type="Proteomes" id="UP000192980">
    <property type="component" value="Unassembled WGS sequence"/>
</dbReference>
<name>A0A1X7INC8_9SPHI</name>
<dbReference type="Gene3D" id="3.30.450.20">
    <property type="entry name" value="PAS domain"/>
    <property type="match status" value="1"/>
</dbReference>
<reference evidence="2 3" key="1">
    <citation type="submission" date="2017-04" db="EMBL/GenBank/DDBJ databases">
        <authorList>
            <person name="Afonso C.L."/>
            <person name="Miller P.J."/>
            <person name="Scott M.A."/>
            <person name="Spackman E."/>
            <person name="Goraichik I."/>
            <person name="Dimitrov K.M."/>
            <person name="Suarez D.L."/>
            <person name="Swayne D.E."/>
        </authorList>
    </citation>
    <scope>NUCLEOTIDE SEQUENCE [LARGE SCALE GENOMIC DNA]</scope>
    <source>
        <strain evidence="2 3">DSM 22418</strain>
    </source>
</reference>
<feature type="domain" description="MEKHLA" evidence="1">
    <location>
        <begin position="14"/>
        <end position="145"/>
    </location>
</feature>
<dbReference type="SUPFAM" id="SSF55785">
    <property type="entry name" value="PYP-like sensor domain (PAS domain)"/>
    <property type="match status" value="1"/>
</dbReference>
<sequence>MRSIEETRILLDLIDLSFLRRTGVALPVPPGVPDRYDWLHREAPYSLLSHDTAADPVFTYVNEMALHSFGYGYSEMLSLPSRLSAGPADQAERNRLLAQVRQNGIAFNYEGLRRTKNGNTFQIYDGIIWVVEDQERKVIGQAALFWPTDALRPDWWNIPGPK</sequence>
<protein>
    <submittedName>
        <fullName evidence="2">MEKHLA domain-containing protein</fullName>
    </submittedName>
</protein>
<accession>A0A1X7INC8</accession>
<dbReference type="STRING" id="561061.SAMN05660862_1090"/>
<organism evidence="2 3">
    <name type="scientific">Sphingobacterium psychroaquaticum</name>
    <dbReference type="NCBI Taxonomy" id="561061"/>
    <lineage>
        <taxon>Bacteria</taxon>
        <taxon>Pseudomonadati</taxon>
        <taxon>Bacteroidota</taxon>
        <taxon>Sphingobacteriia</taxon>
        <taxon>Sphingobacteriales</taxon>
        <taxon>Sphingobacteriaceae</taxon>
        <taxon>Sphingobacterium</taxon>
    </lineage>
</organism>
<gene>
    <name evidence="2" type="ORF">SAMN05660862_1090</name>
</gene>
<keyword evidence="3" id="KW-1185">Reference proteome</keyword>
<evidence type="ECO:0000313" key="2">
    <source>
        <dbReference type="EMBL" id="SMG16543.1"/>
    </source>
</evidence>
<dbReference type="EMBL" id="FXAU01000001">
    <property type="protein sequence ID" value="SMG16543.1"/>
    <property type="molecule type" value="Genomic_DNA"/>
</dbReference>
<dbReference type="Pfam" id="PF08670">
    <property type="entry name" value="MEKHLA"/>
    <property type="match status" value="1"/>
</dbReference>
<evidence type="ECO:0000259" key="1">
    <source>
        <dbReference type="Pfam" id="PF08670"/>
    </source>
</evidence>
<evidence type="ECO:0000313" key="3">
    <source>
        <dbReference type="Proteomes" id="UP000192980"/>
    </source>
</evidence>